<dbReference type="InterPro" id="IPR036291">
    <property type="entry name" value="NAD(P)-bd_dom_sf"/>
</dbReference>
<accession>A0ABW4REJ2</accession>
<gene>
    <name evidence="3" type="ORF">ACFSC9_04020</name>
</gene>
<name>A0ABW4REJ2_9BACL</name>
<comment type="caution">
    <text evidence="3">The sequence shown here is derived from an EMBL/GenBank/DDBJ whole genome shotgun (WGS) entry which is preliminary data.</text>
</comment>
<evidence type="ECO:0000313" key="4">
    <source>
        <dbReference type="Proteomes" id="UP001597233"/>
    </source>
</evidence>
<dbReference type="InterPro" id="IPR000683">
    <property type="entry name" value="Gfo/Idh/MocA-like_OxRdtase_N"/>
</dbReference>
<dbReference type="Gene3D" id="3.40.50.720">
    <property type="entry name" value="NAD(P)-binding Rossmann-like Domain"/>
    <property type="match status" value="1"/>
</dbReference>
<dbReference type="Pfam" id="PF01408">
    <property type="entry name" value="GFO_IDH_MocA"/>
    <property type="match status" value="1"/>
</dbReference>
<dbReference type="Gene3D" id="3.30.360.10">
    <property type="entry name" value="Dihydrodipicolinate Reductase, domain 2"/>
    <property type="match status" value="1"/>
</dbReference>
<dbReference type="EMBL" id="JBHUEH010000010">
    <property type="protein sequence ID" value="MFD1884681.1"/>
    <property type="molecule type" value="Genomic_DNA"/>
</dbReference>
<sequence>MTKLNIGMISFAHSHAFSYLEQLLQLPNVHVAGIADAEQTRVADVVKRHGIPYYDDYLALLATDIDAVIICSENAYHAQLAIAAAEHGKHILCEKPLGLSMEEMDQMIDSAHTHGVQLMTAFPCRFVPAVVEAKAAIERGDIGDIVAIKGTNRGTKPDIPWFTDKKLAGGGAVFDHTVHVTDLMNWFMPEARVTEVYALAETLFYEMDIDDAGMVHMKYDNGAVAVLDPSWSRTASFPTWGDVTMEITGTKGSLWIDCFEQKNELFSDTTMKANWYYWGDDMDHYMLKAFVAALLSGEPVPVTGLDGKRSTEVALAAYASAANQQPMKL</sequence>
<dbReference type="InterPro" id="IPR051450">
    <property type="entry name" value="Gfo/Idh/MocA_Oxidoreductases"/>
</dbReference>
<evidence type="ECO:0000259" key="1">
    <source>
        <dbReference type="Pfam" id="PF01408"/>
    </source>
</evidence>
<proteinExistence type="predicted"/>
<dbReference type="SUPFAM" id="SSF51735">
    <property type="entry name" value="NAD(P)-binding Rossmann-fold domains"/>
    <property type="match status" value="1"/>
</dbReference>
<dbReference type="Pfam" id="PF22725">
    <property type="entry name" value="GFO_IDH_MocA_C3"/>
    <property type="match status" value="1"/>
</dbReference>
<dbReference type="SUPFAM" id="SSF55347">
    <property type="entry name" value="Glyceraldehyde-3-phosphate dehydrogenase-like, C-terminal domain"/>
    <property type="match status" value="1"/>
</dbReference>
<evidence type="ECO:0000259" key="2">
    <source>
        <dbReference type="Pfam" id="PF22725"/>
    </source>
</evidence>
<feature type="domain" description="Gfo/Idh/MocA-like oxidoreductase N-terminal" evidence="1">
    <location>
        <begin position="19"/>
        <end position="121"/>
    </location>
</feature>
<dbReference type="InterPro" id="IPR055170">
    <property type="entry name" value="GFO_IDH_MocA-like_dom"/>
</dbReference>
<dbReference type="PANTHER" id="PTHR43377">
    <property type="entry name" value="BILIVERDIN REDUCTASE A"/>
    <property type="match status" value="1"/>
</dbReference>
<dbReference type="Proteomes" id="UP001597233">
    <property type="component" value="Unassembled WGS sequence"/>
</dbReference>
<feature type="domain" description="GFO/IDH/MocA-like oxidoreductase" evidence="2">
    <location>
        <begin position="131"/>
        <end position="254"/>
    </location>
</feature>
<evidence type="ECO:0000313" key="3">
    <source>
        <dbReference type="EMBL" id="MFD1884681.1"/>
    </source>
</evidence>
<dbReference type="RefSeq" id="WP_347324330.1">
    <property type="nucleotide sequence ID" value="NZ_JBCGUH010000003.1"/>
</dbReference>
<organism evidence="3 4">
    <name type="scientific">Paenibacillus wenxiniae</name>
    <dbReference type="NCBI Taxonomy" id="1636843"/>
    <lineage>
        <taxon>Bacteria</taxon>
        <taxon>Bacillati</taxon>
        <taxon>Bacillota</taxon>
        <taxon>Bacilli</taxon>
        <taxon>Bacillales</taxon>
        <taxon>Paenibacillaceae</taxon>
        <taxon>Paenibacillus</taxon>
    </lineage>
</organism>
<reference evidence="4" key="1">
    <citation type="journal article" date="2019" name="Int. J. Syst. Evol. Microbiol.">
        <title>The Global Catalogue of Microorganisms (GCM) 10K type strain sequencing project: providing services to taxonomists for standard genome sequencing and annotation.</title>
        <authorList>
            <consortium name="The Broad Institute Genomics Platform"/>
            <consortium name="The Broad Institute Genome Sequencing Center for Infectious Disease"/>
            <person name="Wu L."/>
            <person name="Ma J."/>
        </authorList>
    </citation>
    <scope>NUCLEOTIDE SEQUENCE [LARGE SCALE GENOMIC DNA]</scope>
    <source>
        <strain evidence="4">CCUG 54950</strain>
    </source>
</reference>
<dbReference type="PANTHER" id="PTHR43377:SF1">
    <property type="entry name" value="BILIVERDIN REDUCTASE A"/>
    <property type="match status" value="1"/>
</dbReference>
<protein>
    <submittedName>
        <fullName evidence="3">Gfo/Idh/MocA family protein</fullName>
    </submittedName>
</protein>
<keyword evidence="4" id="KW-1185">Reference proteome</keyword>